<dbReference type="Proteomes" id="UP000479190">
    <property type="component" value="Unassembled WGS sequence"/>
</dbReference>
<reference evidence="2 3" key="1">
    <citation type="submission" date="2020-02" db="EMBL/GenBank/DDBJ databases">
        <authorList>
            <person name="Ferguson B K."/>
        </authorList>
    </citation>
    <scope>NUCLEOTIDE SEQUENCE [LARGE SCALE GENOMIC DNA]</scope>
</reference>
<gene>
    <name evidence="2" type="ORF">TBRA_LOCUS966</name>
</gene>
<proteinExistence type="predicted"/>
<accession>A0A6H5HTU2</accession>
<protein>
    <submittedName>
        <fullName evidence="2">Uncharacterized protein</fullName>
    </submittedName>
</protein>
<evidence type="ECO:0000313" key="2">
    <source>
        <dbReference type="EMBL" id="CAB0028849.1"/>
    </source>
</evidence>
<name>A0A6H5HTU2_9HYME</name>
<sequence length="146" mass="16762">MKTKLNSCTACSCSARSESRFLESLSVCIRARAWCSLSPENRTPLRARCRGHNNSLICLIYNIRMVCVTSSWRPLGFSNTFTHAHRSEKTTRKTNKQYGTHGTRNRTRDHQDQQQQQCRKRAYAAEHTPPPVPARICPRTNQVNNN</sequence>
<evidence type="ECO:0000313" key="3">
    <source>
        <dbReference type="Proteomes" id="UP000479190"/>
    </source>
</evidence>
<keyword evidence="3" id="KW-1185">Reference proteome</keyword>
<dbReference type="EMBL" id="CADCXV010000207">
    <property type="protein sequence ID" value="CAB0028849.1"/>
    <property type="molecule type" value="Genomic_DNA"/>
</dbReference>
<organism evidence="2 3">
    <name type="scientific">Trichogramma brassicae</name>
    <dbReference type="NCBI Taxonomy" id="86971"/>
    <lineage>
        <taxon>Eukaryota</taxon>
        <taxon>Metazoa</taxon>
        <taxon>Ecdysozoa</taxon>
        <taxon>Arthropoda</taxon>
        <taxon>Hexapoda</taxon>
        <taxon>Insecta</taxon>
        <taxon>Pterygota</taxon>
        <taxon>Neoptera</taxon>
        <taxon>Endopterygota</taxon>
        <taxon>Hymenoptera</taxon>
        <taxon>Apocrita</taxon>
        <taxon>Proctotrupomorpha</taxon>
        <taxon>Chalcidoidea</taxon>
        <taxon>Trichogrammatidae</taxon>
        <taxon>Trichogramma</taxon>
    </lineage>
</organism>
<dbReference type="AlphaFoldDB" id="A0A6H5HTU2"/>
<feature type="region of interest" description="Disordered" evidence="1">
    <location>
        <begin position="84"/>
        <end position="146"/>
    </location>
</feature>
<evidence type="ECO:0000256" key="1">
    <source>
        <dbReference type="SAM" id="MobiDB-lite"/>
    </source>
</evidence>